<dbReference type="GO" id="GO:0050135">
    <property type="term" value="F:NADP+ nucleosidase activity"/>
    <property type="evidence" value="ECO:0007669"/>
    <property type="project" value="InterPro"/>
</dbReference>
<evidence type="ECO:0000259" key="1">
    <source>
        <dbReference type="Pfam" id="PF10137"/>
    </source>
</evidence>
<proteinExistence type="predicted"/>
<comment type="caution">
    <text evidence="2">The sequence shown here is derived from an EMBL/GenBank/DDBJ whole genome shotgun (WGS) entry which is preliminary data.</text>
</comment>
<evidence type="ECO:0000313" key="2">
    <source>
        <dbReference type="EMBL" id="EJF76337.1"/>
    </source>
</evidence>
<evidence type="ECO:0000313" key="3">
    <source>
        <dbReference type="Proteomes" id="UP000008748"/>
    </source>
</evidence>
<name>J1IXD5_9HYPH</name>
<organism evidence="2 3">
    <name type="scientific">Bartonella birtlesii LL-WM9</name>
    <dbReference type="NCBI Taxonomy" id="1094552"/>
    <lineage>
        <taxon>Bacteria</taxon>
        <taxon>Pseudomonadati</taxon>
        <taxon>Pseudomonadota</taxon>
        <taxon>Alphaproteobacteria</taxon>
        <taxon>Hyphomicrobiales</taxon>
        <taxon>Bartonellaceae</taxon>
        <taxon>Bartonella</taxon>
    </lineage>
</organism>
<gene>
    <name evidence="2" type="ORF">ME7_00881</name>
</gene>
<dbReference type="AlphaFoldDB" id="J1IXD5"/>
<dbReference type="HOGENOM" id="CLU_062182_1_1_5"/>
<protein>
    <recommendedName>
        <fullName evidence="1">CD-NTase-associated protein 12/Pycsar effector protein TIR domain-containing protein</fullName>
    </recommendedName>
</protein>
<dbReference type="Proteomes" id="UP000008748">
    <property type="component" value="Unassembled WGS sequence"/>
</dbReference>
<dbReference type="PATRIC" id="fig|1094552.3.peg.982"/>
<dbReference type="InterPro" id="IPR019302">
    <property type="entry name" value="CAP12/PCTIR_TIR_dom"/>
</dbReference>
<feature type="domain" description="CD-NTase-associated protein 12/Pycsar effector protein TIR" evidence="1">
    <location>
        <begin position="92"/>
        <end position="216"/>
    </location>
</feature>
<dbReference type="RefSeq" id="WP_006589807.1">
    <property type="nucleotide sequence ID" value="NZ_JH725077.1"/>
</dbReference>
<accession>J1IXD5</accession>
<reference evidence="2 3" key="1">
    <citation type="submission" date="2012-03" db="EMBL/GenBank/DDBJ databases">
        <title>The Genome Sequence of Bartonella birtlesii LL-WM9.</title>
        <authorList>
            <consortium name="The Broad Institute Genome Sequencing Platform"/>
            <consortium name="The Broad Institute Genome Sequencing Center for Infectious Disease"/>
            <person name="Feldgarden M."/>
            <person name="Kirby J."/>
            <person name="Kosoy M."/>
            <person name="Birtles R."/>
            <person name="Probert W.S."/>
            <person name="Chiaraviglio L."/>
            <person name="Young S.K."/>
            <person name="Zeng Q."/>
            <person name="Gargeya S."/>
            <person name="Fitzgerald M."/>
            <person name="Haas B."/>
            <person name="Abouelleil A."/>
            <person name="Alvarado L."/>
            <person name="Arachchi H.M."/>
            <person name="Berlin A."/>
            <person name="Chapman S.B."/>
            <person name="Gearin G."/>
            <person name="Goldberg J."/>
            <person name="Griggs A."/>
            <person name="Gujja S."/>
            <person name="Hansen M."/>
            <person name="Heiman D."/>
            <person name="Howarth C."/>
            <person name="Larimer J."/>
            <person name="Lui A."/>
            <person name="MacDonald P.J.P."/>
            <person name="McCowen C."/>
            <person name="Montmayeur A."/>
            <person name="Murphy C."/>
            <person name="Neiman D."/>
            <person name="Pearson M."/>
            <person name="Priest M."/>
            <person name="Roberts A."/>
            <person name="Saif S."/>
            <person name="Shea T."/>
            <person name="Sisk P."/>
            <person name="Stolte C."/>
            <person name="Sykes S."/>
            <person name="Wortman J."/>
            <person name="Nusbaum C."/>
            <person name="Birren B."/>
        </authorList>
    </citation>
    <scope>NUCLEOTIDE SEQUENCE [LARGE SCALE GENOMIC DNA]</scope>
    <source>
        <strain evidence="2 3">LL-WM9</strain>
    </source>
</reference>
<keyword evidence="3" id="KW-1185">Reference proteome</keyword>
<dbReference type="EMBL" id="AIMC01000020">
    <property type="protein sequence ID" value="EJF76337.1"/>
    <property type="molecule type" value="Genomic_DNA"/>
</dbReference>
<sequence>MEYRGTIEGLKNIVRKAGYEIIEPKFTQHMSPNLLHQIEISEGGVIIWNDSTGEIALLGRKILWQRLKKELTQHMEKKSKTASHLSKSLSPKVCIVHGHDSAALKELELILLKLKLKPYILQNTSNNGLTIMEALEKESCKPTSSIGFGIVLLTPDDMGYAKTDSVTAAQPRARQNVILEMGMLISALSRGKVAILIKQNVETPSDAHGIIYIPFKNNVKETVPKLATQLKAAGYIFDTDQLTDALN</sequence>
<dbReference type="Pfam" id="PF10137">
    <property type="entry name" value="CAP12-PCTIR_TIR"/>
    <property type="match status" value="1"/>
</dbReference>